<dbReference type="GO" id="GO:0016740">
    <property type="term" value="F:transferase activity"/>
    <property type="evidence" value="ECO:0007669"/>
    <property type="project" value="UniProtKB-KW"/>
</dbReference>
<reference evidence="12 13" key="1">
    <citation type="submission" date="2020-07" db="EMBL/GenBank/DDBJ databases">
        <title>Thermogemmata thermophila gen. nov., sp. nov., a novel moderate thermophilic planctomycete from a Kamchatka hot spring.</title>
        <authorList>
            <person name="Elcheninov A.G."/>
            <person name="Podosokorskaya O.A."/>
            <person name="Kovaleva O.L."/>
            <person name="Novikov A."/>
            <person name="Bonch-Osmolovskaya E.A."/>
            <person name="Toshchakov S.V."/>
            <person name="Kublanov I.V."/>
        </authorList>
    </citation>
    <scope>NUCLEOTIDE SEQUENCE [LARGE SCALE GENOMIC DNA]</scope>
    <source>
        <strain evidence="12 13">2918</strain>
    </source>
</reference>
<dbReference type="Pfam" id="PF01425">
    <property type="entry name" value="Amidase"/>
    <property type="match status" value="1"/>
</dbReference>
<evidence type="ECO:0000256" key="5">
    <source>
        <dbReference type="ARBA" id="ARBA00022598"/>
    </source>
</evidence>
<name>A0A7V8VEG1_9BACT</name>
<evidence type="ECO:0000259" key="11">
    <source>
        <dbReference type="Pfam" id="PF01425"/>
    </source>
</evidence>
<evidence type="ECO:0000256" key="4">
    <source>
        <dbReference type="ARBA" id="ARBA00014428"/>
    </source>
</evidence>
<dbReference type="AlphaFoldDB" id="A0A7V8VEG1"/>
<proteinExistence type="inferred from homology"/>
<protein>
    <recommendedName>
        <fullName evidence="4 10">Glutamyl-tRNA(Gln) amidotransferase subunit A</fullName>
        <shortName evidence="10">Glu-ADT subunit A</shortName>
        <ecNumber evidence="3 10">6.3.5.7</ecNumber>
    </recommendedName>
</protein>
<keyword evidence="12" id="KW-0808">Transferase</keyword>
<evidence type="ECO:0000256" key="8">
    <source>
        <dbReference type="ARBA" id="ARBA00022917"/>
    </source>
</evidence>
<evidence type="ECO:0000256" key="10">
    <source>
        <dbReference type="HAMAP-Rule" id="MF_00120"/>
    </source>
</evidence>
<evidence type="ECO:0000313" key="12">
    <source>
        <dbReference type="EMBL" id="MBA2226487.1"/>
    </source>
</evidence>
<dbReference type="InterPro" id="IPR004412">
    <property type="entry name" value="GatA"/>
</dbReference>
<dbReference type="InterPro" id="IPR023631">
    <property type="entry name" value="Amidase_dom"/>
</dbReference>
<dbReference type="GO" id="GO:0005524">
    <property type="term" value="F:ATP binding"/>
    <property type="evidence" value="ECO:0007669"/>
    <property type="project" value="UniProtKB-KW"/>
</dbReference>
<dbReference type="SUPFAM" id="SSF75304">
    <property type="entry name" value="Amidase signature (AS) enzymes"/>
    <property type="match status" value="1"/>
</dbReference>
<dbReference type="NCBIfam" id="TIGR00132">
    <property type="entry name" value="gatA"/>
    <property type="match status" value="1"/>
</dbReference>
<sequence>MTAVELLHLQQKGELTAQTIAEAFLSAVQQREPTLRSFLWMDSEDVLRQAAAVDAKRRAGQPLGALAGVPVAIKDVLCTKGVRTTCASKILANFIPPYDAHVIERLKAADAILFGKTNMDEFAMGSSTENSAFQQTRNPWDSTRIPGGSSGGSAAAVAGCQTPLALGTDTGGSIRQPAALCGIVGLKPTYGRVSRYGLIAYASSLDQIGPFAHDVTDCALLLQVIAGHDARDSTSAPLPVPDYRAELENPVRPLRIGIPREFFDKGLDPEVESLVRQALREYEKLGATLIDVSLPHSPYALAAYYIVAPAEASSNLARYDGMHYGHRTSQKSDLIGTYAKSRGEGFGKEVQRRIMIGTYVLSSGYKDAYYRKALKVRRLIKQDYDHAFQECDVLMGPTSPTAAFRIGEKVNDPLAMYLSDVYTVGCNLAGLPGLSIPCGFTREGLPVGLQLIGPPFSEEKLLRIARMYEKVTDWHTRRPPLISAKPNPA</sequence>
<comment type="catalytic activity">
    <reaction evidence="9 10">
        <text>L-glutamyl-tRNA(Gln) + L-glutamine + ATP + H2O = L-glutaminyl-tRNA(Gln) + L-glutamate + ADP + phosphate + H(+)</text>
        <dbReference type="Rhea" id="RHEA:17521"/>
        <dbReference type="Rhea" id="RHEA-COMP:9681"/>
        <dbReference type="Rhea" id="RHEA-COMP:9684"/>
        <dbReference type="ChEBI" id="CHEBI:15377"/>
        <dbReference type="ChEBI" id="CHEBI:15378"/>
        <dbReference type="ChEBI" id="CHEBI:29985"/>
        <dbReference type="ChEBI" id="CHEBI:30616"/>
        <dbReference type="ChEBI" id="CHEBI:43474"/>
        <dbReference type="ChEBI" id="CHEBI:58359"/>
        <dbReference type="ChEBI" id="CHEBI:78520"/>
        <dbReference type="ChEBI" id="CHEBI:78521"/>
        <dbReference type="ChEBI" id="CHEBI:456216"/>
        <dbReference type="EC" id="6.3.5.7"/>
    </reaction>
</comment>
<organism evidence="12 13">
    <name type="scientific">Thermogemmata fonticola</name>
    <dbReference type="NCBI Taxonomy" id="2755323"/>
    <lineage>
        <taxon>Bacteria</taxon>
        <taxon>Pseudomonadati</taxon>
        <taxon>Planctomycetota</taxon>
        <taxon>Planctomycetia</taxon>
        <taxon>Gemmatales</taxon>
        <taxon>Gemmataceae</taxon>
        <taxon>Thermogemmata</taxon>
    </lineage>
</organism>
<dbReference type="InterPro" id="IPR000120">
    <property type="entry name" value="Amidase"/>
</dbReference>
<evidence type="ECO:0000313" key="13">
    <source>
        <dbReference type="Proteomes" id="UP000542342"/>
    </source>
</evidence>
<feature type="active site" description="Charge relay system" evidence="10">
    <location>
        <position position="74"/>
    </location>
</feature>
<dbReference type="GO" id="GO:0050567">
    <property type="term" value="F:glutaminyl-tRNA synthase (glutamine-hydrolyzing) activity"/>
    <property type="evidence" value="ECO:0007669"/>
    <property type="project" value="UniProtKB-UniRule"/>
</dbReference>
<feature type="active site" description="Charge relay system" evidence="10">
    <location>
        <position position="149"/>
    </location>
</feature>
<dbReference type="HAMAP" id="MF_00120">
    <property type="entry name" value="GatA"/>
    <property type="match status" value="1"/>
</dbReference>
<keyword evidence="6 10" id="KW-0547">Nucleotide-binding</keyword>
<feature type="domain" description="Amidase" evidence="11">
    <location>
        <begin position="21"/>
        <end position="462"/>
    </location>
</feature>
<dbReference type="EC" id="6.3.5.7" evidence="3 10"/>
<dbReference type="PROSITE" id="PS00571">
    <property type="entry name" value="AMIDASES"/>
    <property type="match status" value="1"/>
</dbReference>
<dbReference type="EMBL" id="JACEFB010000006">
    <property type="protein sequence ID" value="MBA2226487.1"/>
    <property type="molecule type" value="Genomic_DNA"/>
</dbReference>
<dbReference type="Proteomes" id="UP000542342">
    <property type="component" value="Unassembled WGS sequence"/>
</dbReference>
<evidence type="ECO:0000256" key="2">
    <source>
        <dbReference type="ARBA" id="ARBA00011123"/>
    </source>
</evidence>
<gene>
    <name evidence="10 12" type="primary">gatA</name>
    <name evidence="12" type="ORF">H0921_09980</name>
</gene>
<dbReference type="GO" id="GO:0030956">
    <property type="term" value="C:glutamyl-tRNA(Gln) amidotransferase complex"/>
    <property type="evidence" value="ECO:0007669"/>
    <property type="project" value="InterPro"/>
</dbReference>
<dbReference type="InterPro" id="IPR020556">
    <property type="entry name" value="Amidase_CS"/>
</dbReference>
<evidence type="ECO:0000256" key="7">
    <source>
        <dbReference type="ARBA" id="ARBA00022840"/>
    </source>
</evidence>
<comment type="caution">
    <text evidence="12">The sequence shown here is derived from an EMBL/GenBank/DDBJ whole genome shotgun (WGS) entry which is preliminary data.</text>
</comment>
<evidence type="ECO:0000256" key="1">
    <source>
        <dbReference type="ARBA" id="ARBA00008069"/>
    </source>
</evidence>
<comment type="similarity">
    <text evidence="1 10">Belongs to the amidase family. GatA subfamily.</text>
</comment>
<dbReference type="PIRSF" id="PIRSF001221">
    <property type="entry name" value="Amidase_fungi"/>
    <property type="match status" value="1"/>
</dbReference>
<keyword evidence="13" id="KW-1185">Reference proteome</keyword>
<dbReference type="InterPro" id="IPR036928">
    <property type="entry name" value="AS_sf"/>
</dbReference>
<dbReference type="PANTHER" id="PTHR11895:SF151">
    <property type="entry name" value="GLUTAMYL-TRNA(GLN) AMIDOTRANSFERASE SUBUNIT A"/>
    <property type="match status" value="1"/>
</dbReference>
<evidence type="ECO:0000256" key="3">
    <source>
        <dbReference type="ARBA" id="ARBA00012739"/>
    </source>
</evidence>
<dbReference type="Gene3D" id="3.90.1300.10">
    <property type="entry name" value="Amidase signature (AS) domain"/>
    <property type="match status" value="1"/>
</dbReference>
<accession>A0A7V8VEG1</accession>
<keyword evidence="7 10" id="KW-0067">ATP-binding</keyword>
<dbReference type="PANTHER" id="PTHR11895">
    <property type="entry name" value="TRANSAMIDASE"/>
    <property type="match status" value="1"/>
</dbReference>
<comment type="subunit">
    <text evidence="2 10">Heterotrimer of A, B and C subunits.</text>
</comment>
<dbReference type="GO" id="GO:0006412">
    <property type="term" value="P:translation"/>
    <property type="evidence" value="ECO:0007669"/>
    <property type="project" value="UniProtKB-UniRule"/>
</dbReference>
<comment type="function">
    <text evidence="10">Allows the formation of correctly charged Gln-tRNA(Gln) through the transamidation of misacylated Glu-tRNA(Gln) in organisms which lack glutaminyl-tRNA synthetase. The reaction takes place in the presence of glutamine and ATP through an activated gamma-phospho-Glu-tRNA(Gln).</text>
</comment>
<evidence type="ECO:0000256" key="6">
    <source>
        <dbReference type="ARBA" id="ARBA00022741"/>
    </source>
</evidence>
<feature type="active site" description="Acyl-ester intermediate" evidence="10">
    <location>
        <position position="173"/>
    </location>
</feature>
<evidence type="ECO:0000256" key="9">
    <source>
        <dbReference type="ARBA" id="ARBA00047407"/>
    </source>
</evidence>
<keyword evidence="8 10" id="KW-0648">Protein biosynthesis</keyword>
<keyword evidence="5 10" id="KW-0436">Ligase</keyword>